<dbReference type="GO" id="GO:0050278">
    <property type="term" value="F:sedoheptulose-bisphosphatase activity"/>
    <property type="evidence" value="ECO:0007669"/>
    <property type="project" value="TreeGrafter"/>
</dbReference>
<dbReference type="AlphaFoldDB" id="G7EB40"/>
<evidence type="ECO:0000256" key="2">
    <source>
        <dbReference type="PIRSR" id="PIRSR613078-2"/>
    </source>
</evidence>
<evidence type="ECO:0000256" key="1">
    <source>
        <dbReference type="PIRSR" id="PIRSR613078-1"/>
    </source>
</evidence>
<dbReference type="InterPro" id="IPR029033">
    <property type="entry name" value="His_PPase_superfam"/>
</dbReference>
<sequence>MRQPRVIVIRHGETEWSINGRHTGTSDIPLTAKGEEQVARLSKTAVGPDGFLRPERIARIFVSPRVRARRTLELLLSSVPQPQRDLLADRTTIDDAVQEWMYGEGEGLRPAELSQRYGSQWQKYRDGFPGGETPEAIRTRIQGVISNVHAVHARYWEANDESEPSDVLIVSHGDFTRCRSASTAATVGLTQIQGFLIAWLDLPFEAGQNLTVSPGAINVGGYRPNSISKRTLEGFNLYSLPPS</sequence>
<dbReference type="SUPFAM" id="SSF53254">
    <property type="entry name" value="Phosphoglycerate mutase-like"/>
    <property type="match status" value="1"/>
</dbReference>
<evidence type="ECO:0008006" key="5">
    <source>
        <dbReference type="Google" id="ProtNLM"/>
    </source>
</evidence>
<dbReference type="eggNOG" id="KOG0235">
    <property type="taxonomic scope" value="Eukaryota"/>
</dbReference>
<evidence type="ECO:0000313" key="3">
    <source>
        <dbReference type="EMBL" id="GAB00051.1"/>
    </source>
</evidence>
<gene>
    <name evidence="3" type="primary">Mo06753</name>
    <name evidence="3" type="ORF">E5Q_06753</name>
</gene>
<dbReference type="PANTHER" id="PTHR48100">
    <property type="entry name" value="BROAD-SPECIFICITY PHOSPHATASE YOR283W-RELATED"/>
    <property type="match status" value="1"/>
</dbReference>
<dbReference type="CDD" id="cd07067">
    <property type="entry name" value="HP_PGM_like"/>
    <property type="match status" value="1"/>
</dbReference>
<feature type="active site" description="Proton donor/acceptor" evidence="1">
    <location>
        <position position="99"/>
    </location>
</feature>
<name>G7EB40_MIXOS</name>
<protein>
    <recommendedName>
        <fullName evidence="5">Phosphoglycerate mutase</fullName>
    </recommendedName>
</protein>
<organism evidence="3 4">
    <name type="scientific">Mixia osmundae (strain CBS 9802 / IAM 14324 / JCM 22182 / KY 12970)</name>
    <dbReference type="NCBI Taxonomy" id="764103"/>
    <lineage>
        <taxon>Eukaryota</taxon>
        <taxon>Fungi</taxon>
        <taxon>Dikarya</taxon>
        <taxon>Basidiomycota</taxon>
        <taxon>Pucciniomycotina</taxon>
        <taxon>Mixiomycetes</taxon>
        <taxon>Mixiales</taxon>
        <taxon>Mixiaceae</taxon>
        <taxon>Mixia</taxon>
    </lineage>
</organism>
<dbReference type="SMART" id="SM00855">
    <property type="entry name" value="PGAM"/>
    <property type="match status" value="1"/>
</dbReference>
<keyword evidence="4" id="KW-1185">Reference proteome</keyword>
<evidence type="ECO:0000313" key="4">
    <source>
        <dbReference type="Proteomes" id="UP000009131"/>
    </source>
</evidence>
<dbReference type="OrthoDB" id="4818801at2759"/>
<dbReference type="Proteomes" id="UP000009131">
    <property type="component" value="Unassembled WGS sequence"/>
</dbReference>
<feature type="active site" description="Tele-phosphohistidine intermediate" evidence="1">
    <location>
        <position position="11"/>
    </location>
</feature>
<reference evidence="3 4" key="2">
    <citation type="journal article" date="2012" name="Open Biol.">
        <title>Characteristics of nucleosomes and linker DNA regions on the genome of the basidiomycete Mixia osmundae revealed by mono- and dinucleosome mapping.</title>
        <authorList>
            <person name="Nishida H."/>
            <person name="Kondo S."/>
            <person name="Matsumoto T."/>
            <person name="Suzuki Y."/>
            <person name="Yoshikawa H."/>
            <person name="Taylor T.D."/>
            <person name="Sugiyama J."/>
        </authorList>
    </citation>
    <scope>NUCLEOTIDE SEQUENCE [LARGE SCALE GENOMIC DNA]</scope>
    <source>
        <strain evidence="4">CBS 9802 / IAM 14324 / JCM 22182 / KY 12970</strain>
    </source>
</reference>
<feature type="binding site" evidence="2">
    <location>
        <begin position="99"/>
        <end position="102"/>
    </location>
    <ligand>
        <name>substrate</name>
    </ligand>
</feature>
<dbReference type="InterPro" id="IPR050275">
    <property type="entry name" value="PGM_Phosphatase"/>
</dbReference>
<dbReference type="InterPro" id="IPR013078">
    <property type="entry name" value="His_Pase_superF_clade-1"/>
</dbReference>
<comment type="caution">
    <text evidence="3">The sequence shown here is derived from an EMBL/GenBank/DDBJ whole genome shotgun (WGS) entry which is preliminary data.</text>
</comment>
<dbReference type="HOGENOM" id="CLU_033323_13_0_1"/>
<dbReference type="GO" id="GO:0046390">
    <property type="term" value="P:ribose phosphate biosynthetic process"/>
    <property type="evidence" value="ECO:0007669"/>
    <property type="project" value="TreeGrafter"/>
</dbReference>
<dbReference type="Pfam" id="PF00300">
    <property type="entry name" value="His_Phos_1"/>
    <property type="match status" value="1"/>
</dbReference>
<dbReference type="PANTHER" id="PTHR48100:SF15">
    <property type="entry name" value="SEDOHEPTULOSE 1,7-BISPHOSPHATASE"/>
    <property type="match status" value="1"/>
</dbReference>
<feature type="binding site" evidence="2">
    <location>
        <begin position="23"/>
        <end position="24"/>
    </location>
    <ligand>
        <name>substrate</name>
    </ligand>
</feature>
<accession>G7EB40</accession>
<dbReference type="EMBL" id="BABT02000261">
    <property type="protein sequence ID" value="GAB00051.1"/>
    <property type="molecule type" value="Genomic_DNA"/>
</dbReference>
<dbReference type="RefSeq" id="XP_014565137.1">
    <property type="nucleotide sequence ID" value="XM_014709651.1"/>
</dbReference>
<feature type="binding site" evidence="2">
    <location>
        <position position="67"/>
    </location>
    <ligand>
        <name>substrate</name>
    </ligand>
</feature>
<dbReference type="InParanoid" id="G7EB40"/>
<proteinExistence type="predicted"/>
<dbReference type="Gene3D" id="3.40.50.1240">
    <property type="entry name" value="Phosphoglycerate mutase-like"/>
    <property type="match status" value="1"/>
</dbReference>
<dbReference type="STRING" id="764103.G7EB40"/>
<reference evidence="3 4" key="1">
    <citation type="journal article" date="2011" name="J. Gen. Appl. Microbiol.">
        <title>Draft genome sequencing of the enigmatic basidiomycete Mixia osmundae.</title>
        <authorList>
            <person name="Nishida H."/>
            <person name="Nagatsuka Y."/>
            <person name="Sugiyama J."/>
        </authorList>
    </citation>
    <scope>NUCLEOTIDE SEQUENCE [LARGE SCALE GENOMIC DNA]</scope>
    <source>
        <strain evidence="4">CBS 9802 / IAM 14324 / JCM 22182 / KY 12970</strain>
    </source>
</reference>